<name>A0ACB9JVJ6_9ASTR</name>
<gene>
    <name evidence="1" type="ORF">L1987_05479</name>
</gene>
<reference evidence="1 2" key="2">
    <citation type="journal article" date="2022" name="Mol. Ecol. Resour.">
        <title>The genomes of chicory, endive, great burdock and yacon provide insights into Asteraceae paleo-polyploidization history and plant inulin production.</title>
        <authorList>
            <person name="Fan W."/>
            <person name="Wang S."/>
            <person name="Wang H."/>
            <person name="Wang A."/>
            <person name="Jiang F."/>
            <person name="Liu H."/>
            <person name="Zhao H."/>
            <person name="Xu D."/>
            <person name="Zhang Y."/>
        </authorList>
    </citation>
    <scope>NUCLEOTIDE SEQUENCE [LARGE SCALE GENOMIC DNA]</scope>
    <source>
        <strain evidence="2">cv. Yunnan</strain>
        <tissue evidence="1">Leaves</tissue>
    </source>
</reference>
<keyword evidence="2" id="KW-1185">Reference proteome</keyword>
<protein>
    <submittedName>
        <fullName evidence="1">Uncharacterized protein</fullName>
    </submittedName>
</protein>
<dbReference type="EMBL" id="CM042019">
    <property type="protein sequence ID" value="KAI3824032.1"/>
    <property type="molecule type" value="Genomic_DNA"/>
</dbReference>
<evidence type="ECO:0000313" key="1">
    <source>
        <dbReference type="EMBL" id="KAI3824032.1"/>
    </source>
</evidence>
<accession>A0ACB9JVJ6</accession>
<dbReference type="Proteomes" id="UP001056120">
    <property type="component" value="Linkage Group LG02"/>
</dbReference>
<sequence>MSDSKGSYEIRYGPGAFDDGEDVCLEGFNGLETFAQVLENGVHNNGSGVGGGKSEPCEFGSEYVMVPHRHTLEKSSNPGGEAGLETEVVLEEDDFLKFQDKNCCTLSPVLENGVHNNGSGVGGGKSEPCEFGSEYVMVPHRHTLEKSSNPGGEAGLETEVVLEEDDFLKFQDKNCCVMGKLFDVQSGLDIEVVLKEDDFLKIQDKNCCVMGKVFDVQCIENLLSLCEKEGFNGLETFAQVLENGVHNNGSGVGGGKSEPCEFGLEYVTIPHRHTLEKSSNPGGEVGLVKKVVLEEDDFIKIQDENCCRAIVSKPNACISLSFSFNSVSVYFEMFLRILEPPSAATTFGEDGQSVIDFQMLLSVI</sequence>
<evidence type="ECO:0000313" key="2">
    <source>
        <dbReference type="Proteomes" id="UP001056120"/>
    </source>
</evidence>
<proteinExistence type="predicted"/>
<comment type="caution">
    <text evidence="1">The sequence shown here is derived from an EMBL/GenBank/DDBJ whole genome shotgun (WGS) entry which is preliminary data.</text>
</comment>
<organism evidence="1 2">
    <name type="scientific">Smallanthus sonchifolius</name>
    <dbReference type="NCBI Taxonomy" id="185202"/>
    <lineage>
        <taxon>Eukaryota</taxon>
        <taxon>Viridiplantae</taxon>
        <taxon>Streptophyta</taxon>
        <taxon>Embryophyta</taxon>
        <taxon>Tracheophyta</taxon>
        <taxon>Spermatophyta</taxon>
        <taxon>Magnoliopsida</taxon>
        <taxon>eudicotyledons</taxon>
        <taxon>Gunneridae</taxon>
        <taxon>Pentapetalae</taxon>
        <taxon>asterids</taxon>
        <taxon>campanulids</taxon>
        <taxon>Asterales</taxon>
        <taxon>Asteraceae</taxon>
        <taxon>Asteroideae</taxon>
        <taxon>Heliantheae alliance</taxon>
        <taxon>Millerieae</taxon>
        <taxon>Smallanthus</taxon>
    </lineage>
</organism>
<reference evidence="2" key="1">
    <citation type="journal article" date="2022" name="Mol. Ecol. Resour.">
        <title>The genomes of chicory, endive, great burdock and yacon provide insights into Asteraceae palaeo-polyploidization history and plant inulin production.</title>
        <authorList>
            <person name="Fan W."/>
            <person name="Wang S."/>
            <person name="Wang H."/>
            <person name="Wang A."/>
            <person name="Jiang F."/>
            <person name="Liu H."/>
            <person name="Zhao H."/>
            <person name="Xu D."/>
            <person name="Zhang Y."/>
        </authorList>
    </citation>
    <scope>NUCLEOTIDE SEQUENCE [LARGE SCALE GENOMIC DNA]</scope>
    <source>
        <strain evidence="2">cv. Yunnan</strain>
    </source>
</reference>